<reference evidence="1" key="2">
    <citation type="submission" date="2025-09" db="UniProtKB">
        <authorList>
            <consortium name="Ensembl"/>
        </authorList>
    </citation>
    <scope>IDENTIFICATION</scope>
</reference>
<dbReference type="AlphaFoldDB" id="A0A8C4GZJ9"/>
<organism evidence="1 2">
    <name type="scientific">Dicentrarchus labrax</name>
    <name type="common">European seabass</name>
    <name type="synonym">Morone labrax</name>
    <dbReference type="NCBI Taxonomy" id="13489"/>
    <lineage>
        <taxon>Eukaryota</taxon>
        <taxon>Metazoa</taxon>
        <taxon>Chordata</taxon>
        <taxon>Craniata</taxon>
        <taxon>Vertebrata</taxon>
        <taxon>Euteleostomi</taxon>
        <taxon>Actinopterygii</taxon>
        <taxon>Neopterygii</taxon>
        <taxon>Teleostei</taxon>
        <taxon>Neoteleostei</taxon>
        <taxon>Acanthomorphata</taxon>
        <taxon>Eupercaria</taxon>
        <taxon>Moronidae</taxon>
        <taxon>Dicentrarchus</taxon>
    </lineage>
</organism>
<sequence>MNIMRKSRRPILNRAGSDIIRAKRSVRMPLAPLIRRRILPILASLITLNRVGDTKYFSIMSERSFGLFTPAVCRKGQCRGHRWHRHATHAKPMCHY</sequence>
<evidence type="ECO:0000313" key="2">
    <source>
        <dbReference type="Proteomes" id="UP000694389"/>
    </source>
</evidence>
<dbReference type="GeneTree" id="ENSGT00940000176991"/>
<name>A0A8C4GZJ9_DICLA</name>
<keyword evidence="2" id="KW-1185">Reference proteome</keyword>
<dbReference type="Ensembl" id="ENSDLAT00005037291.2">
    <property type="protein sequence ID" value="ENSDLAP00005034962.1"/>
    <property type="gene ID" value="ENSDLAG00005015581.2"/>
</dbReference>
<reference evidence="1" key="1">
    <citation type="submission" date="2025-08" db="UniProtKB">
        <authorList>
            <consortium name="Ensembl"/>
        </authorList>
    </citation>
    <scope>IDENTIFICATION</scope>
</reference>
<evidence type="ECO:0000313" key="1">
    <source>
        <dbReference type="Ensembl" id="ENSDLAP00005034962.1"/>
    </source>
</evidence>
<protein>
    <submittedName>
        <fullName evidence="1">Uncharacterized protein</fullName>
    </submittedName>
</protein>
<accession>A0A8C4GZJ9</accession>
<dbReference type="Proteomes" id="UP000694389">
    <property type="component" value="Unassembled WGS sequence"/>
</dbReference>
<proteinExistence type="predicted"/>